<dbReference type="VEuPathDB" id="VectorBase:BGLB033926"/>
<dbReference type="AlphaFoldDB" id="A0A2C9LQS6"/>
<dbReference type="VEuPathDB" id="VectorBase:BGLAX_026569"/>
<organism evidence="1 2">
    <name type="scientific">Biomphalaria glabrata</name>
    <name type="common">Bloodfluke planorb</name>
    <name type="synonym">Freshwater snail</name>
    <dbReference type="NCBI Taxonomy" id="6526"/>
    <lineage>
        <taxon>Eukaryota</taxon>
        <taxon>Metazoa</taxon>
        <taxon>Spiralia</taxon>
        <taxon>Lophotrochozoa</taxon>
        <taxon>Mollusca</taxon>
        <taxon>Gastropoda</taxon>
        <taxon>Heterobranchia</taxon>
        <taxon>Euthyneura</taxon>
        <taxon>Panpulmonata</taxon>
        <taxon>Hygrophila</taxon>
        <taxon>Lymnaeoidea</taxon>
        <taxon>Planorbidae</taxon>
        <taxon>Biomphalaria</taxon>
    </lineage>
</organism>
<name>A0A2C9LQS6_BIOGL</name>
<evidence type="ECO:0000313" key="2">
    <source>
        <dbReference type="Proteomes" id="UP000076420"/>
    </source>
</evidence>
<accession>A0A2C9LQS6</accession>
<dbReference type="Proteomes" id="UP000076420">
    <property type="component" value="Unassembled WGS sequence"/>
</dbReference>
<protein>
    <submittedName>
        <fullName evidence="1">Uncharacterized protein</fullName>
    </submittedName>
</protein>
<reference evidence="1" key="1">
    <citation type="submission" date="2020-05" db="UniProtKB">
        <authorList>
            <consortium name="EnsemblMetazoa"/>
        </authorList>
    </citation>
    <scope>IDENTIFICATION</scope>
    <source>
        <strain evidence="1">BB02</strain>
    </source>
</reference>
<dbReference type="EnsemblMetazoa" id="BGLB033926-RA">
    <property type="protein sequence ID" value="BGLB033926-PA"/>
    <property type="gene ID" value="BGLB033926"/>
</dbReference>
<evidence type="ECO:0000313" key="1">
    <source>
        <dbReference type="EnsemblMetazoa" id="BGLB033926-PA"/>
    </source>
</evidence>
<gene>
    <name evidence="1" type="primary">106075376</name>
</gene>
<proteinExistence type="predicted"/>
<dbReference type="KEGG" id="bgt:106075376"/>
<sequence length="127" mass="14531">MFLTNGFNYSVFKDYSKYKLTKNAFTTHYQFQFVFSDITLQPPVEDGLETYSGTSGFDTTLSAYEELYITEVDSLKDINDCKPWSNLMENETLCLNGTVDFSKALKDYSKAVHIKMVDGCNQTTFSK</sequence>